<keyword evidence="4" id="KW-0489">Methyltransferase</keyword>
<evidence type="ECO:0000313" key="15">
    <source>
        <dbReference type="Proteomes" id="UP000504632"/>
    </source>
</evidence>
<keyword evidence="5" id="KW-0808">Transferase</keyword>
<gene>
    <name evidence="16" type="primary">henmt1</name>
</gene>
<dbReference type="GO" id="GO:0030422">
    <property type="term" value="P:siRNA processing"/>
    <property type="evidence" value="ECO:0007669"/>
    <property type="project" value="TreeGrafter"/>
</dbReference>
<feature type="compositionally biased region" description="Basic and acidic residues" evidence="14">
    <location>
        <begin position="287"/>
        <end position="299"/>
    </location>
</feature>
<evidence type="ECO:0000256" key="11">
    <source>
        <dbReference type="ARBA" id="ARBA00029981"/>
    </source>
</evidence>
<dbReference type="RefSeq" id="XP_030628678.1">
    <property type="nucleotide sequence ID" value="XM_030772818.1"/>
</dbReference>
<evidence type="ECO:0000256" key="10">
    <source>
        <dbReference type="ARBA" id="ARBA00023158"/>
    </source>
</evidence>
<accession>A0A6J2VA77</accession>
<dbReference type="OrthoDB" id="2154311at2759"/>
<dbReference type="GeneID" id="115810805"/>
<evidence type="ECO:0000256" key="1">
    <source>
        <dbReference type="ARBA" id="ARBA00001946"/>
    </source>
</evidence>
<feature type="compositionally biased region" description="Acidic residues" evidence="14">
    <location>
        <begin position="363"/>
        <end position="384"/>
    </location>
</feature>
<comment type="similarity">
    <text evidence="2">Belongs to the methyltransferase superfamily. HEN1 family.</text>
</comment>
<keyword evidence="10" id="KW-0943">RNA-mediated gene silencing</keyword>
<keyword evidence="8" id="KW-0460">Magnesium</keyword>
<feature type="region of interest" description="Disordered" evidence="14">
    <location>
        <begin position="280"/>
        <end position="308"/>
    </location>
</feature>
<evidence type="ECO:0000256" key="8">
    <source>
        <dbReference type="ARBA" id="ARBA00022842"/>
    </source>
</evidence>
<dbReference type="GO" id="GO:0005634">
    <property type="term" value="C:nucleus"/>
    <property type="evidence" value="ECO:0007669"/>
    <property type="project" value="TreeGrafter"/>
</dbReference>
<dbReference type="PANTHER" id="PTHR21404:SF3">
    <property type="entry name" value="SMALL RNA 2'-O-METHYLTRANSFERASE"/>
    <property type="match status" value="1"/>
</dbReference>
<reference evidence="16" key="1">
    <citation type="submission" date="2025-08" db="UniProtKB">
        <authorList>
            <consortium name="RefSeq"/>
        </authorList>
    </citation>
    <scope>IDENTIFICATION</scope>
</reference>
<evidence type="ECO:0000256" key="14">
    <source>
        <dbReference type="SAM" id="MobiDB-lite"/>
    </source>
</evidence>
<evidence type="ECO:0000256" key="3">
    <source>
        <dbReference type="ARBA" id="ARBA00021330"/>
    </source>
</evidence>
<dbReference type="Gene3D" id="3.40.50.150">
    <property type="entry name" value="Vaccinia Virus protein VP39"/>
    <property type="match status" value="1"/>
</dbReference>
<protein>
    <recommendedName>
        <fullName evidence="3">Small RNA 2'-O-methyltransferase</fullName>
        <ecNumber evidence="12">2.1.1.386</ecNumber>
    </recommendedName>
    <alternativeName>
        <fullName evidence="11">HEN1 methyltransferase homolog 1</fullName>
    </alternativeName>
</protein>
<keyword evidence="9" id="KW-0694">RNA-binding</keyword>
<comment type="catalytic activity">
    <reaction evidence="13">
        <text>small RNA 3'-end nucleotide + S-adenosyl-L-methionine = small RNA 3'-end 2'-O-methylnucleotide + S-adenosyl-L-homocysteine + H(+)</text>
        <dbReference type="Rhea" id="RHEA:37887"/>
        <dbReference type="Rhea" id="RHEA-COMP:10415"/>
        <dbReference type="Rhea" id="RHEA-COMP:10416"/>
        <dbReference type="ChEBI" id="CHEBI:15378"/>
        <dbReference type="ChEBI" id="CHEBI:57856"/>
        <dbReference type="ChEBI" id="CHEBI:59789"/>
        <dbReference type="ChEBI" id="CHEBI:74896"/>
        <dbReference type="ChEBI" id="CHEBI:74898"/>
        <dbReference type="EC" id="2.1.1.386"/>
    </reaction>
</comment>
<dbReference type="InterPro" id="IPR029063">
    <property type="entry name" value="SAM-dependent_MTases_sf"/>
</dbReference>
<dbReference type="Proteomes" id="UP000504632">
    <property type="component" value="Chromosome 4"/>
</dbReference>
<dbReference type="InterPro" id="IPR026610">
    <property type="entry name" value="Hen1"/>
</dbReference>
<dbReference type="FunCoup" id="A0A6J2VA77">
    <property type="interactions" value="9"/>
</dbReference>
<dbReference type="GO" id="GO:0003723">
    <property type="term" value="F:RNA binding"/>
    <property type="evidence" value="ECO:0007669"/>
    <property type="project" value="UniProtKB-KW"/>
</dbReference>
<evidence type="ECO:0000256" key="13">
    <source>
        <dbReference type="ARBA" id="ARBA00048418"/>
    </source>
</evidence>
<keyword evidence="7" id="KW-0479">Metal-binding</keyword>
<dbReference type="SUPFAM" id="SSF53335">
    <property type="entry name" value="S-adenosyl-L-methionine-dependent methyltransferases"/>
    <property type="match status" value="1"/>
</dbReference>
<feature type="region of interest" description="Disordered" evidence="14">
    <location>
        <begin position="363"/>
        <end position="391"/>
    </location>
</feature>
<proteinExistence type="inferred from homology"/>
<evidence type="ECO:0000256" key="9">
    <source>
        <dbReference type="ARBA" id="ARBA00022884"/>
    </source>
</evidence>
<evidence type="ECO:0000256" key="7">
    <source>
        <dbReference type="ARBA" id="ARBA00022723"/>
    </source>
</evidence>
<dbReference type="AlphaFoldDB" id="A0A6J2VA77"/>
<dbReference type="GO" id="GO:0034587">
    <property type="term" value="P:piRNA processing"/>
    <property type="evidence" value="ECO:0007669"/>
    <property type="project" value="TreeGrafter"/>
</dbReference>
<organism evidence="15 16">
    <name type="scientific">Chanos chanos</name>
    <name type="common">Milkfish</name>
    <name type="synonym">Mugil chanos</name>
    <dbReference type="NCBI Taxonomy" id="29144"/>
    <lineage>
        <taxon>Eukaryota</taxon>
        <taxon>Metazoa</taxon>
        <taxon>Chordata</taxon>
        <taxon>Craniata</taxon>
        <taxon>Vertebrata</taxon>
        <taxon>Euteleostomi</taxon>
        <taxon>Actinopterygii</taxon>
        <taxon>Neopterygii</taxon>
        <taxon>Teleostei</taxon>
        <taxon>Ostariophysi</taxon>
        <taxon>Gonorynchiformes</taxon>
        <taxon>Chanidae</taxon>
        <taxon>Chanos</taxon>
    </lineage>
</organism>
<evidence type="ECO:0000313" key="16">
    <source>
        <dbReference type="RefSeq" id="XP_030628678.1"/>
    </source>
</evidence>
<keyword evidence="15" id="KW-1185">Reference proteome</keyword>
<sequence>MNRIFTPSLYKQRDQLVIDMVEKTKPKSVMDLGCGDCRLLKRLKFLRHGAELLVGVDIDCNVIREKMRALAPLVSDYLQPGNRPLTVELYHGSVMEREPCTRGFDLVTCIELIEHLQLAEVDTFSEVVFGYMAPVTVVVSTPNAEFNPLLPGLTGFRHVDHKFEWTRAEFRAWAYGVCWEYGYSVEFTGLGEPPDQEMDVGFCCQIGVFHKHSPTVLGREALTRRNTDVEPSVYRLMYRVVYPSLYDNNIFQRTLVNEVLYRAEFLKKLWRDRERGLPRADGNVGERLGDGAETGRNEQDGTGEAQMPYRQGSSICVPLESVWSCPRVSALCGTVQSLREGLREETRVQLTADGDAVVLAVDEDEEEDEEEEDERKDGEEDWESGEASLGALASRCGVNTVDDWDDWEAELY</sequence>
<evidence type="ECO:0000256" key="5">
    <source>
        <dbReference type="ARBA" id="ARBA00022679"/>
    </source>
</evidence>
<dbReference type="InParanoid" id="A0A6J2VA77"/>
<dbReference type="GO" id="GO:0090486">
    <property type="term" value="F:small RNA 2'-O-methyltransferase activity"/>
    <property type="evidence" value="ECO:0007669"/>
    <property type="project" value="UniProtKB-EC"/>
</dbReference>
<dbReference type="GO" id="GO:0005737">
    <property type="term" value="C:cytoplasm"/>
    <property type="evidence" value="ECO:0007669"/>
    <property type="project" value="TreeGrafter"/>
</dbReference>
<evidence type="ECO:0000256" key="2">
    <source>
        <dbReference type="ARBA" id="ARBA00009026"/>
    </source>
</evidence>
<comment type="cofactor">
    <cofactor evidence="1">
        <name>Mg(2+)</name>
        <dbReference type="ChEBI" id="CHEBI:18420"/>
    </cofactor>
</comment>
<dbReference type="PANTHER" id="PTHR21404">
    <property type="entry name" value="HEN1"/>
    <property type="match status" value="1"/>
</dbReference>
<keyword evidence="6" id="KW-0949">S-adenosyl-L-methionine</keyword>
<dbReference type="EC" id="2.1.1.386" evidence="12"/>
<dbReference type="CTD" id="113802"/>
<dbReference type="GO" id="GO:0001510">
    <property type="term" value="P:RNA methylation"/>
    <property type="evidence" value="ECO:0007669"/>
    <property type="project" value="InterPro"/>
</dbReference>
<dbReference type="FunFam" id="3.40.50.150:FF:000124">
    <property type="entry name" value="HEN methyltransferase 1"/>
    <property type="match status" value="1"/>
</dbReference>
<evidence type="ECO:0000256" key="12">
    <source>
        <dbReference type="ARBA" id="ARBA00035025"/>
    </source>
</evidence>
<dbReference type="GO" id="GO:0046872">
    <property type="term" value="F:metal ion binding"/>
    <property type="evidence" value="ECO:0007669"/>
    <property type="project" value="UniProtKB-KW"/>
</dbReference>
<evidence type="ECO:0000256" key="4">
    <source>
        <dbReference type="ARBA" id="ARBA00022603"/>
    </source>
</evidence>
<evidence type="ECO:0000256" key="6">
    <source>
        <dbReference type="ARBA" id="ARBA00022691"/>
    </source>
</evidence>
<name>A0A6J2VA77_CHACN</name>